<keyword evidence="2" id="KW-1185">Reference proteome</keyword>
<organism evidence="1 2">
    <name type="scientific">Macellibacteroides fermentans</name>
    <dbReference type="NCBI Taxonomy" id="879969"/>
    <lineage>
        <taxon>Bacteria</taxon>
        <taxon>Pseudomonadati</taxon>
        <taxon>Bacteroidota</taxon>
        <taxon>Bacteroidia</taxon>
        <taxon>Bacteroidales</taxon>
        <taxon>Porphyromonadaceae</taxon>
        <taxon>Macellibacteroides</taxon>
    </lineage>
</organism>
<accession>A0A8E2A0W8</accession>
<proteinExistence type="predicted"/>
<comment type="caution">
    <text evidence="1">The sequence shown here is derived from an EMBL/GenBank/DDBJ whole genome shotgun (WGS) entry which is preliminary data.</text>
</comment>
<reference evidence="1 2" key="1">
    <citation type="submission" date="2020-07" db="EMBL/GenBank/DDBJ databases">
        <title>Genomic Encyclopedia of Type Strains, Phase IV (KMG-IV): sequencing the most valuable type-strain genomes for metagenomic binning, comparative biology and taxonomic classification.</title>
        <authorList>
            <person name="Goeker M."/>
        </authorList>
    </citation>
    <scope>NUCLEOTIDE SEQUENCE [LARGE SCALE GENOMIC DNA]</scope>
    <source>
        <strain evidence="1 2">DSM 23697</strain>
    </source>
</reference>
<evidence type="ECO:0000313" key="2">
    <source>
        <dbReference type="Proteomes" id="UP000574332"/>
    </source>
</evidence>
<sequence>MNTLVVGWTLPAVRVRWGLTPVRIRSCWANNRKEEGKCEGTEKVAFPLFNKNRTV</sequence>
<protein>
    <submittedName>
        <fullName evidence="1">Uncharacterized protein</fullName>
    </submittedName>
</protein>
<dbReference type="EMBL" id="JACCCY010000002">
    <property type="protein sequence ID" value="NYI49495.1"/>
    <property type="molecule type" value="Genomic_DNA"/>
</dbReference>
<gene>
    <name evidence="1" type="ORF">F5613_001573</name>
</gene>
<dbReference type="AlphaFoldDB" id="A0A8E2A0W8"/>
<name>A0A8E2A0W8_9PORP</name>
<evidence type="ECO:0000313" key="1">
    <source>
        <dbReference type="EMBL" id="NYI49495.1"/>
    </source>
</evidence>
<dbReference type="Proteomes" id="UP000574332">
    <property type="component" value="Unassembled WGS sequence"/>
</dbReference>